<name>A0A2G5VLY5_9PELO</name>
<dbReference type="Proteomes" id="UP000230233">
    <property type="component" value="Chromosome I"/>
</dbReference>
<organism evidence="1 2">
    <name type="scientific">Caenorhabditis nigoni</name>
    <dbReference type="NCBI Taxonomy" id="1611254"/>
    <lineage>
        <taxon>Eukaryota</taxon>
        <taxon>Metazoa</taxon>
        <taxon>Ecdysozoa</taxon>
        <taxon>Nematoda</taxon>
        <taxon>Chromadorea</taxon>
        <taxon>Rhabditida</taxon>
        <taxon>Rhabditina</taxon>
        <taxon>Rhabditomorpha</taxon>
        <taxon>Rhabditoidea</taxon>
        <taxon>Rhabditidae</taxon>
        <taxon>Peloderinae</taxon>
        <taxon>Caenorhabditis</taxon>
    </lineage>
</organism>
<dbReference type="EMBL" id="PDUG01000001">
    <property type="protein sequence ID" value="PIC52825.1"/>
    <property type="molecule type" value="Genomic_DNA"/>
</dbReference>
<comment type="caution">
    <text evidence="1">The sequence shown here is derived from an EMBL/GenBank/DDBJ whole genome shotgun (WGS) entry which is preliminary data.</text>
</comment>
<proteinExistence type="predicted"/>
<protein>
    <submittedName>
        <fullName evidence="1">Uncharacterized protein</fullName>
    </submittedName>
</protein>
<sequence>MFQMFILPLKLALFHFLSIPATFTVYAAPVLKFIFEFAFLTLHISRMMLSVSFLWLWEIAANTEFVDAFAIILSVVISTSVLLEMFQYEIVFAFNSESTEYEQHLDLN</sequence>
<dbReference type="OrthoDB" id="5836267at2759"/>
<gene>
    <name evidence="1" type="primary">Cni-T27A3.8</name>
    <name evidence="1" type="synonym">Cnig_chr_I.g2768</name>
    <name evidence="1" type="ORF">B9Z55_002768</name>
</gene>
<accession>A0A2G5VLY5</accession>
<dbReference type="AlphaFoldDB" id="A0A2G5VLY5"/>
<evidence type="ECO:0000313" key="2">
    <source>
        <dbReference type="Proteomes" id="UP000230233"/>
    </source>
</evidence>
<reference evidence="2" key="1">
    <citation type="submission" date="2017-10" db="EMBL/GenBank/DDBJ databases">
        <title>Rapid genome shrinkage in a self-fertile nematode reveals novel sperm competition proteins.</title>
        <authorList>
            <person name="Yin D."/>
            <person name="Schwarz E.M."/>
            <person name="Thomas C.G."/>
            <person name="Felde R.L."/>
            <person name="Korf I.F."/>
            <person name="Cutter A.D."/>
            <person name="Schartner C.M."/>
            <person name="Ralston E.J."/>
            <person name="Meyer B.J."/>
            <person name="Haag E.S."/>
        </authorList>
    </citation>
    <scope>NUCLEOTIDE SEQUENCE [LARGE SCALE GENOMIC DNA]</scope>
    <source>
        <strain evidence="2">JU1422</strain>
    </source>
</reference>
<keyword evidence="2" id="KW-1185">Reference proteome</keyword>
<evidence type="ECO:0000313" key="1">
    <source>
        <dbReference type="EMBL" id="PIC52825.1"/>
    </source>
</evidence>